<accession>A0A0D8FXK9</accession>
<keyword evidence="2" id="KW-1185">Reference proteome</keyword>
<dbReference type="Proteomes" id="UP000032336">
    <property type="component" value="Unassembled WGS sequence"/>
</dbReference>
<sequence>MILARAITLLLIMVAENGQESGDAFSATSDGLVDSSDLFKLAAEAQALETVGLERVLELFQDRVHTVSKRKQRTDYFDVGSERFTLERDRDGRVQASRVDHVVGGVRIRSENLKLSDWIATALVRFQAEAGQSAMARSALERLLGLS</sequence>
<dbReference type="STRING" id="1121877.FEAC_03810"/>
<protein>
    <submittedName>
        <fullName evidence="1">Uncharacterized protein</fullName>
    </submittedName>
</protein>
<name>A0A0D8FXK9_9ACTN</name>
<dbReference type="EMBL" id="JXUW01000002">
    <property type="protein sequence ID" value="KJE78008.1"/>
    <property type="molecule type" value="Genomic_DNA"/>
</dbReference>
<dbReference type="AlphaFoldDB" id="A0A0D8FXK9"/>
<comment type="caution">
    <text evidence="1">The sequence shown here is derived from an EMBL/GenBank/DDBJ whole genome shotgun (WGS) entry which is preliminary data.</text>
</comment>
<evidence type="ECO:0000313" key="2">
    <source>
        <dbReference type="Proteomes" id="UP000032336"/>
    </source>
</evidence>
<proteinExistence type="predicted"/>
<organism evidence="1 2">
    <name type="scientific">Ferrimicrobium acidiphilum DSM 19497</name>
    <dbReference type="NCBI Taxonomy" id="1121877"/>
    <lineage>
        <taxon>Bacteria</taxon>
        <taxon>Bacillati</taxon>
        <taxon>Actinomycetota</taxon>
        <taxon>Acidimicrobiia</taxon>
        <taxon>Acidimicrobiales</taxon>
        <taxon>Acidimicrobiaceae</taxon>
        <taxon>Ferrimicrobium</taxon>
    </lineage>
</organism>
<reference evidence="1 2" key="1">
    <citation type="submission" date="2015-01" db="EMBL/GenBank/DDBJ databases">
        <title>Draft genome of the acidophilic iron oxidizer Ferrimicrobium acidiphilum strain T23.</title>
        <authorList>
            <person name="Poehlein A."/>
            <person name="Eisen S."/>
            <person name="Schloemann M."/>
            <person name="Johnson B.D."/>
            <person name="Daniel R."/>
            <person name="Muehling M."/>
        </authorList>
    </citation>
    <scope>NUCLEOTIDE SEQUENCE [LARGE SCALE GENOMIC DNA]</scope>
    <source>
        <strain evidence="1 2">T23</strain>
    </source>
</reference>
<evidence type="ECO:0000313" key="1">
    <source>
        <dbReference type="EMBL" id="KJE78008.1"/>
    </source>
</evidence>
<gene>
    <name evidence="1" type="ORF">FEAC_03810</name>
</gene>